<organism evidence="2 3">
    <name type="scientific">Mycena rosella</name>
    <name type="common">Pink bonnet</name>
    <name type="synonym">Agaricus rosellus</name>
    <dbReference type="NCBI Taxonomy" id="1033263"/>
    <lineage>
        <taxon>Eukaryota</taxon>
        <taxon>Fungi</taxon>
        <taxon>Dikarya</taxon>
        <taxon>Basidiomycota</taxon>
        <taxon>Agaricomycotina</taxon>
        <taxon>Agaricomycetes</taxon>
        <taxon>Agaricomycetidae</taxon>
        <taxon>Agaricales</taxon>
        <taxon>Marasmiineae</taxon>
        <taxon>Mycenaceae</taxon>
        <taxon>Mycena</taxon>
    </lineage>
</organism>
<feature type="region of interest" description="Disordered" evidence="1">
    <location>
        <begin position="243"/>
        <end position="265"/>
    </location>
</feature>
<proteinExistence type="predicted"/>
<keyword evidence="3" id="KW-1185">Reference proteome</keyword>
<accession>A0AAD7BJP7</accession>
<protein>
    <submittedName>
        <fullName evidence="2">Uncharacterized protein</fullName>
    </submittedName>
</protein>
<evidence type="ECO:0000256" key="1">
    <source>
        <dbReference type="SAM" id="MobiDB-lite"/>
    </source>
</evidence>
<dbReference type="AlphaFoldDB" id="A0AAD7BJP7"/>
<dbReference type="EMBL" id="JARKIE010000647">
    <property type="protein sequence ID" value="KAJ7622708.1"/>
    <property type="molecule type" value="Genomic_DNA"/>
</dbReference>
<evidence type="ECO:0000313" key="2">
    <source>
        <dbReference type="EMBL" id="KAJ7622708.1"/>
    </source>
</evidence>
<sequence length="265" mass="29705">MSDLSDDAPGSTSILGPRKRSASILQWSPRTKTRLTEYAGDVAGELGVPESSRAEFMSASTLPTHKLLIFTLAAVLTSGEDASSHTRLLAYLTSTEFKDNVIGQIRGVLLDPKLPSYKIGFLHRLVMLSAWNTKMSIYELVKSLAWKSSQEMTDTIWARFAWAQMKLIDYKNNGGKDEGFWDHIDELLAERRANVFEEALKVHLVHCKPKNKWLKSSTKLPRWQEDISRAVAEMDAYTLEQLAEEEEVEEDPQDLDGEVVGAGTS</sequence>
<name>A0AAD7BJP7_MYCRO</name>
<feature type="compositionally biased region" description="Acidic residues" evidence="1">
    <location>
        <begin position="243"/>
        <end position="257"/>
    </location>
</feature>
<dbReference type="Proteomes" id="UP001221757">
    <property type="component" value="Unassembled WGS sequence"/>
</dbReference>
<comment type="caution">
    <text evidence="2">The sequence shown here is derived from an EMBL/GenBank/DDBJ whole genome shotgun (WGS) entry which is preliminary data.</text>
</comment>
<gene>
    <name evidence="2" type="ORF">B0H17DRAFT_1151596</name>
</gene>
<evidence type="ECO:0000313" key="3">
    <source>
        <dbReference type="Proteomes" id="UP001221757"/>
    </source>
</evidence>
<reference evidence="2" key="1">
    <citation type="submission" date="2023-03" db="EMBL/GenBank/DDBJ databases">
        <title>Massive genome expansion in bonnet fungi (Mycena s.s.) driven by repeated elements and novel gene families across ecological guilds.</title>
        <authorList>
            <consortium name="Lawrence Berkeley National Laboratory"/>
            <person name="Harder C.B."/>
            <person name="Miyauchi S."/>
            <person name="Viragh M."/>
            <person name="Kuo A."/>
            <person name="Thoen E."/>
            <person name="Andreopoulos B."/>
            <person name="Lu D."/>
            <person name="Skrede I."/>
            <person name="Drula E."/>
            <person name="Henrissat B."/>
            <person name="Morin E."/>
            <person name="Kohler A."/>
            <person name="Barry K."/>
            <person name="LaButti K."/>
            <person name="Morin E."/>
            <person name="Salamov A."/>
            <person name="Lipzen A."/>
            <person name="Mereny Z."/>
            <person name="Hegedus B."/>
            <person name="Baldrian P."/>
            <person name="Stursova M."/>
            <person name="Weitz H."/>
            <person name="Taylor A."/>
            <person name="Grigoriev I.V."/>
            <person name="Nagy L.G."/>
            <person name="Martin F."/>
            <person name="Kauserud H."/>
        </authorList>
    </citation>
    <scope>NUCLEOTIDE SEQUENCE</scope>
    <source>
        <strain evidence="2">CBHHK067</strain>
    </source>
</reference>